<gene>
    <name evidence="1" type="ORF">AMYX_17160</name>
</gene>
<keyword evidence="2" id="KW-1185">Reference proteome</keyword>
<accession>A0A7I9VKR5</accession>
<dbReference type="AlphaFoldDB" id="A0A7I9VKR5"/>
<protein>
    <submittedName>
        <fullName evidence="1">Uncharacterized protein</fullName>
    </submittedName>
</protein>
<proteinExistence type="predicted"/>
<comment type="caution">
    <text evidence="1">The sequence shown here is derived from an EMBL/GenBank/DDBJ whole genome shotgun (WGS) entry which is preliminary data.</text>
</comment>
<dbReference type="EMBL" id="BJTG01000003">
    <property type="protein sequence ID" value="GEJ56975.1"/>
    <property type="molecule type" value="Genomic_DNA"/>
</dbReference>
<name>A0A7I9VKR5_9BACT</name>
<evidence type="ECO:0000313" key="2">
    <source>
        <dbReference type="Proteomes" id="UP000503640"/>
    </source>
</evidence>
<dbReference type="Proteomes" id="UP000503640">
    <property type="component" value="Unassembled WGS sequence"/>
</dbReference>
<evidence type="ECO:0000313" key="1">
    <source>
        <dbReference type="EMBL" id="GEJ56975.1"/>
    </source>
</evidence>
<sequence>MLAAAPARGDAPPEPMGVPDVVGARGLALGAYRGLAGGNDSIFANAAALAARRRYAVESQWLLDRTGASNALQLFGGSVVDSEAAVAAGFAYTRVLSGPWIGNLFHLPLAFPLADRLFLGVTGKYQSLDGPGRDQMRAANFDASAFWQPSSVFSLGGAIYNVLDAGHRGEQPRAYGAGAAVGDDRTFHLTADWRGDARGPGALTSLFAVGGEVLVSDLVPLRGGYVRDDTRHASFWSVGAGVVSTSGVALDLAYRQCIERSDERIFAAGLKLFLMQ</sequence>
<dbReference type="RefSeq" id="WP_176064435.1">
    <property type="nucleotide sequence ID" value="NZ_BJTG01000003.1"/>
</dbReference>
<organism evidence="1 2">
    <name type="scientific">Anaeromyxobacter diazotrophicus</name>
    <dbReference type="NCBI Taxonomy" id="2590199"/>
    <lineage>
        <taxon>Bacteria</taxon>
        <taxon>Pseudomonadati</taxon>
        <taxon>Myxococcota</taxon>
        <taxon>Myxococcia</taxon>
        <taxon>Myxococcales</taxon>
        <taxon>Cystobacterineae</taxon>
        <taxon>Anaeromyxobacteraceae</taxon>
        <taxon>Anaeromyxobacter</taxon>
    </lineage>
</organism>
<reference evidence="2" key="1">
    <citation type="journal article" date="2020" name="Appl. Environ. Microbiol.">
        <title>Diazotrophic Anaeromyxobacter Isolates from Soils.</title>
        <authorList>
            <person name="Masuda Y."/>
            <person name="Yamanaka H."/>
            <person name="Xu Z.X."/>
            <person name="Shiratori Y."/>
            <person name="Aono T."/>
            <person name="Amachi S."/>
            <person name="Senoo K."/>
            <person name="Itoh H."/>
        </authorList>
    </citation>
    <scope>NUCLEOTIDE SEQUENCE [LARGE SCALE GENOMIC DNA]</scope>
    <source>
        <strain evidence="2">R267</strain>
    </source>
</reference>